<dbReference type="InterPro" id="IPR003305">
    <property type="entry name" value="CenC_carb-bd"/>
</dbReference>
<feature type="domain" description="CBM-cenC" evidence="3">
    <location>
        <begin position="502"/>
        <end position="635"/>
    </location>
</feature>
<dbReference type="SUPFAM" id="SSF51445">
    <property type="entry name" value="(Trans)glycosidases"/>
    <property type="match status" value="1"/>
</dbReference>
<keyword evidence="2" id="KW-1133">Transmembrane helix</keyword>
<proteinExistence type="predicted"/>
<dbReference type="Gene3D" id="3.20.20.80">
    <property type="entry name" value="Glycosidases"/>
    <property type="match status" value="1"/>
</dbReference>
<evidence type="ECO:0000259" key="3">
    <source>
        <dbReference type="Pfam" id="PF02018"/>
    </source>
</evidence>
<keyword evidence="2" id="KW-0472">Membrane</keyword>
<dbReference type="Pfam" id="PF02018">
    <property type="entry name" value="CBM_4_9"/>
    <property type="match status" value="1"/>
</dbReference>
<evidence type="ECO:0000313" key="4">
    <source>
        <dbReference type="EMBL" id="MBL3657039.1"/>
    </source>
</evidence>
<accession>A0A937JZV9</accession>
<dbReference type="AlphaFoldDB" id="A0A937JZV9"/>
<evidence type="ECO:0000256" key="1">
    <source>
        <dbReference type="ARBA" id="ARBA00022801"/>
    </source>
</evidence>
<dbReference type="EMBL" id="JAESIY010000006">
    <property type="protein sequence ID" value="MBL3657039.1"/>
    <property type="molecule type" value="Genomic_DNA"/>
</dbReference>
<organism evidence="4 5">
    <name type="scientific">Fulvivirga sediminis</name>
    <dbReference type="NCBI Taxonomy" id="2803949"/>
    <lineage>
        <taxon>Bacteria</taxon>
        <taxon>Pseudomonadati</taxon>
        <taxon>Bacteroidota</taxon>
        <taxon>Cytophagia</taxon>
        <taxon>Cytophagales</taxon>
        <taxon>Fulvivirgaceae</taxon>
        <taxon>Fulvivirga</taxon>
    </lineage>
</organism>
<protein>
    <submittedName>
        <fullName evidence="4">Carbohydrate binding domain-containing protein</fullName>
    </submittedName>
</protein>
<dbReference type="Gene3D" id="2.60.120.260">
    <property type="entry name" value="Galactose-binding domain-like"/>
    <property type="match status" value="1"/>
</dbReference>
<comment type="caution">
    <text evidence="4">The sequence shown here is derived from an EMBL/GenBank/DDBJ whole genome shotgun (WGS) entry which is preliminary data.</text>
</comment>
<keyword evidence="2" id="KW-0812">Transmembrane</keyword>
<name>A0A937JZV9_9BACT</name>
<dbReference type="GO" id="GO:0016798">
    <property type="term" value="F:hydrolase activity, acting on glycosyl bonds"/>
    <property type="evidence" value="ECO:0007669"/>
    <property type="project" value="InterPro"/>
</dbReference>
<evidence type="ECO:0000256" key="2">
    <source>
        <dbReference type="SAM" id="Phobius"/>
    </source>
</evidence>
<keyword evidence="5" id="KW-1185">Reference proteome</keyword>
<feature type="transmembrane region" description="Helical" evidence="2">
    <location>
        <begin position="12"/>
        <end position="31"/>
    </location>
</feature>
<gene>
    <name evidence="4" type="ORF">JL102_12910</name>
</gene>
<dbReference type="RefSeq" id="WP_202244832.1">
    <property type="nucleotide sequence ID" value="NZ_JAESIY010000006.1"/>
</dbReference>
<sequence length="882" mass="99783">MKKQVRSTFQKFIIYLFHIAFGLGLVGINVIQAQSIEVFSRYNYYLPNNEMEVVAVFSENIEEHEYTMRLWRRDKPVNVNMLYADNRLEATLVEPSFPFGIETLRYSIMKGNDMLKEGTVDVVLRSEKQNAVQIDRLTGGLIADGMPFFPFGFYCVPVGDLPEREVVHGMNLIGPYQDNQPEGLSERKAYMDRCAELGVKVQYSVNSLIGSGHNGAPGMDMSKENKIALLKSEIEAFRDHPALLSWYINDEPDGQGRPVAILEEAYEMIHQLDPYHPVSIVFMMPSRAAEFENTMDIAMTDPYPIPRAPEEVLHNLNGYREAYQYKKSVWLVPQAFGGQEMWEREPTANELRVMTYMGLISGAKGIQYYIRGEGNINPQSVSAWSECSNMAVEVAQMSSFLLSADVAPSVKVNDERILTKVFKYQGDLLVIAVNEDNEPKSFDLEIAVDNSNYQEEAELWFENRSVTFEDNYIHDMIDAMSTRVYLIHQKAINDHDKISLRNLIVNPSFEEVASPGQPIGSNKTYTDFSERDLGATVFTDPRVSVDGMFSLRVVTPKDRGGNKIRFLPMVVSKDNSYEVSVWAKAKPQMHMPSFSFNMDLMNQHHSYQLTSEWKKYSFIFTAPLSSTNTILSLEMTNKGIGWFDVLQMTPTPVIYYEVKSDNTAEIIMESNSESGKIRFDIDKKPTAKSRVYTRPMIIPESSTVYAALYDGKKQLASSQLFVPVNKALRKPVSLKNPVHEKYQANGSKSLTDGVMGSTAFKDGRWLGLSGTDLIATIDMEKLTQVHKLSGSFLCDPNSGIFLPTKVEVYTSVDGDSFEFIGEQENIFGNVRGEPVVYQLSVPLKDKKVRYVRLVARAFGEIPEGYLFTGSISWLFADELLIE</sequence>
<evidence type="ECO:0000313" key="5">
    <source>
        <dbReference type="Proteomes" id="UP000659388"/>
    </source>
</evidence>
<dbReference type="Proteomes" id="UP000659388">
    <property type="component" value="Unassembled WGS sequence"/>
</dbReference>
<dbReference type="InterPro" id="IPR017853">
    <property type="entry name" value="GH"/>
</dbReference>
<reference evidence="4" key="1">
    <citation type="submission" date="2021-01" db="EMBL/GenBank/DDBJ databases">
        <title>Fulvivirga kasyanovii gen. nov., sp nov., a novel member of the phylum Bacteroidetes isolated from seawater in a mussel farm.</title>
        <authorList>
            <person name="Zhao L.-H."/>
            <person name="Wang Z.-J."/>
        </authorList>
    </citation>
    <scope>NUCLEOTIDE SEQUENCE</scope>
    <source>
        <strain evidence="4">2943</strain>
    </source>
</reference>
<dbReference type="InterPro" id="IPR008979">
    <property type="entry name" value="Galactose-bd-like_sf"/>
</dbReference>
<keyword evidence="1" id="KW-0378">Hydrolase</keyword>
<dbReference type="SUPFAM" id="SSF49785">
    <property type="entry name" value="Galactose-binding domain-like"/>
    <property type="match status" value="2"/>
</dbReference>